<gene>
    <name evidence="1" type="ORF">ARMSODRAFT_856842</name>
</gene>
<organism evidence="1 2">
    <name type="scientific">Armillaria solidipes</name>
    <dbReference type="NCBI Taxonomy" id="1076256"/>
    <lineage>
        <taxon>Eukaryota</taxon>
        <taxon>Fungi</taxon>
        <taxon>Dikarya</taxon>
        <taxon>Basidiomycota</taxon>
        <taxon>Agaricomycotina</taxon>
        <taxon>Agaricomycetes</taxon>
        <taxon>Agaricomycetidae</taxon>
        <taxon>Agaricales</taxon>
        <taxon>Marasmiineae</taxon>
        <taxon>Physalacriaceae</taxon>
        <taxon>Armillaria</taxon>
    </lineage>
</organism>
<sequence>CEACIQAKQHVKPFPQEAETEYTQIGEMTYSDLWGPAQVSGIRGERYYISFTD</sequence>
<evidence type="ECO:0008006" key="3">
    <source>
        <dbReference type="Google" id="ProtNLM"/>
    </source>
</evidence>
<dbReference type="AlphaFoldDB" id="A0A2H3ALK2"/>
<dbReference type="STRING" id="1076256.A0A2H3ALK2"/>
<feature type="non-terminal residue" evidence="1">
    <location>
        <position position="53"/>
    </location>
</feature>
<proteinExistence type="predicted"/>
<feature type="non-terminal residue" evidence="1">
    <location>
        <position position="1"/>
    </location>
</feature>
<keyword evidence="2" id="KW-1185">Reference proteome</keyword>
<reference evidence="2" key="1">
    <citation type="journal article" date="2017" name="Nat. Ecol. Evol.">
        <title>Genome expansion and lineage-specific genetic innovations in the forest pathogenic fungi Armillaria.</title>
        <authorList>
            <person name="Sipos G."/>
            <person name="Prasanna A.N."/>
            <person name="Walter M.C."/>
            <person name="O'Connor E."/>
            <person name="Balint B."/>
            <person name="Krizsan K."/>
            <person name="Kiss B."/>
            <person name="Hess J."/>
            <person name="Varga T."/>
            <person name="Slot J."/>
            <person name="Riley R."/>
            <person name="Boka B."/>
            <person name="Rigling D."/>
            <person name="Barry K."/>
            <person name="Lee J."/>
            <person name="Mihaltcheva S."/>
            <person name="LaButti K."/>
            <person name="Lipzen A."/>
            <person name="Waldron R."/>
            <person name="Moloney N.M."/>
            <person name="Sperisen C."/>
            <person name="Kredics L."/>
            <person name="Vagvoelgyi C."/>
            <person name="Patrignani A."/>
            <person name="Fitzpatrick D."/>
            <person name="Nagy I."/>
            <person name="Doyle S."/>
            <person name="Anderson J.B."/>
            <person name="Grigoriev I.V."/>
            <person name="Gueldener U."/>
            <person name="Muensterkoetter M."/>
            <person name="Nagy L.G."/>
        </authorList>
    </citation>
    <scope>NUCLEOTIDE SEQUENCE [LARGE SCALE GENOMIC DNA]</scope>
    <source>
        <strain evidence="2">28-4</strain>
    </source>
</reference>
<dbReference type="EMBL" id="KZ293531">
    <property type="protein sequence ID" value="PBK58620.1"/>
    <property type="molecule type" value="Genomic_DNA"/>
</dbReference>
<evidence type="ECO:0000313" key="1">
    <source>
        <dbReference type="EMBL" id="PBK58620.1"/>
    </source>
</evidence>
<name>A0A2H3ALK2_9AGAR</name>
<evidence type="ECO:0000313" key="2">
    <source>
        <dbReference type="Proteomes" id="UP000218334"/>
    </source>
</evidence>
<accession>A0A2H3ALK2</accession>
<dbReference type="Proteomes" id="UP000218334">
    <property type="component" value="Unassembled WGS sequence"/>
</dbReference>
<protein>
    <recommendedName>
        <fullName evidence="3">Gag-pol polyprotein</fullName>
    </recommendedName>
</protein>